<dbReference type="SUPFAM" id="SSF53067">
    <property type="entry name" value="Actin-like ATPase domain"/>
    <property type="match status" value="2"/>
</dbReference>
<feature type="compositionally biased region" description="Basic and acidic residues" evidence="5">
    <location>
        <begin position="623"/>
        <end position="636"/>
    </location>
</feature>
<dbReference type="FunFam" id="3.90.640.10:FF:000007">
    <property type="entry name" value="Actin like 7B"/>
    <property type="match status" value="1"/>
</dbReference>
<gene>
    <name evidence="7" type="primary">LOC109375463</name>
</gene>
<comment type="subcellular location">
    <subcellularLocation>
        <location evidence="1">Cytoplasm</location>
        <location evidence="1">Cytoskeleton</location>
    </subcellularLocation>
</comment>
<dbReference type="FunFam" id="3.30.420.40:FF:000050">
    <property type="entry name" value="Actin, alpha skeletal muscle"/>
    <property type="match status" value="1"/>
</dbReference>
<feature type="region of interest" description="Disordered" evidence="5">
    <location>
        <begin position="692"/>
        <end position="711"/>
    </location>
</feature>
<feature type="region of interest" description="Disordered" evidence="5">
    <location>
        <begin position="295"/>
        <end position="378"/>
    </location>
</feature>
<feature type="compositionally biased region" description="Polar residues" evidence="5">
    <location>
        <begin position="343"/>
        <end position="378"/>
    </location>
</feature>
<keyword evidence="3" id="KW-0963">Cytoplasm</keyword>
<feature type="region of interest" description="Disordered" evidence="5">
    <location>
        <begin position="602"/>
        <end position="681"/>
    </location>
</feature>
<evidence type="ECO:0000256" key="4">
    <source>
        <dbReference type="RuleBase" id="RU000487"/>
    </source>
</evidence>
<dbReference type="Gene3D" id="3.30.420.40">
    <property type="match status" value="2"/>
</dbReference>
<feature type="region of interest" description="Disordered" evidence="5">
    <location>
        <begin position="722"/>
        <end position="748"/>
    </location>
</feature>
<feature type="compositionally biased region" description="Basic and acidic residues" evidence="5">
    <location>
        <begin position="310"/>
        <end position="322"/>
    </location>
</feature>
<dbReference type="GeneID" id="109375463"/>
<evidence type="ECO:0000256" key="1">
    <source>
        <dbReference type="ARBA" id="ARBA00004245"/>
    </source>
</evidence>
<comment type="similarity">
    <text evidence="2 4">Belongs to the actin family.</text>
</comment>
<feature type="compositionally biased region" description="Polar residues" evidence="5">
    <location>
        <begin position="669"/>
        <end position="681"/>
    </location>
</feature>
<dbReference type="OrthoDB" id="9643703at2759"/>
<dbReference type="SMART" id="SM00268">
    <property type="entry name" value="ACTIN"/>
    <property type="match status" value="1"/>
</dbReference>
<dbReference type="RefSeq" id="XP_019486395.1">
    <property type="nucleotide sequence ID" value="XM_019630850.1"/>
</dbReference>
<organism evidence="6 7">
    <name type="scientific">Hipposideros armiger</name>
    <name type="common">Great Himalayan leaf-nosed bat</name>
    <dbReference type="NCBI Taxonomy" id="186990"/>
    <lineage>
        <taxon>Eukaryota</taxon>
        <taxon>Metazoa</taxon>
        <taxon>Chordata</taxon>
        <taxon>Craniata</taxon>
        <taxon>Vertebrata</taxon>
        <taxon>Euteleostomi</taxon>
        <taxon>Mammalia</taxon>
        <taxon>Eutheria</taxon>
        <taxon>Laurasiatheria</taxon>
        <taxon>Chiroptera</taxon>
        <taxon>Yinpterochiroptera</taxon>
        <taxon>Rhinolophoidea</taxon>
        <taxon>Hipposideridae</taxon>
        <taxon>Hipposideros</taxon>
    </lineage>
</organism>
<reference evidence="7" key="1">
    <citation type="submission" date="2025-08" db="UniProtKB">
        <authorList>
            <consortium name="RefSeq"/>
        </authorList>
    </citation>
    <scope>IDENTIFICATION</scope>
    <source>
        <tissue evidence="7">Muscle</tissue>
    </source>
</reference>
<protein>
    <submittedName>
        <fullName evidence="7">Uncharacterized protein LOC109375463</fullName>
    </submittedName>
</protein>
<proteinExistence type="inferred from homology"/>
<evidence type="ECO:0000256" key="5">
    <source>
        <dbReference type="SAM" id="MobiDB-lite"/>
    </source>
</evidence>
<dbReference type="InterPro" id="IPR043129">
    <property type="entry name" value="ATPase_NBD"/>
</dbReference>
<feature type="region of interest" description="Disordered" evidence="5">
    <location>
        <begin position="1249"/>
        <end position="1315"/>
    </location>
</feature>
<dbReference type="KEGG" id="hai:109375463"/>
<feature type="region of interest" description="Disordered" evidence="5">
    <location>
        <begin position="524"/>
        <end position="588"/>
    </location>
</feature>
<evidence type="ECO:0000313" key="7">
    <source>
        <dbReference type="RefSeq" id="XP_019486395.1"/>
    </source>
</evidence>
<dbReference type="Proteomes" id="UP000694851">
    <property type="component" value="Unplaced"/>
</dbReference>
<dbReference type="PRINTS" id="PR00190">
    <property type="entry name" value="ACTIN"/>
</dbReference>
<dbReference type="InterPro" id="IPR004000">
    <property type="entry name" value="Actin"/>
</dbReference>
<evidence type="ECO:0000256" key="3">
    <source>
        <dbReference type="ARBA" id="ARBA00023212"/>
    </source>
</evidence>
<dbReference type="GO" id="GO:0005856">
    <property type="term" value="C:cytoskeleton"/>
    <property type="evidence" value="ECO:0007669"/>
    <property type="project" value="UniProtKB-SubCell"/>
</dbReference>
<feature type="compositionally biased region" description="Basic and acidic residues" evidence="5">
    <location>
        <begin position="559"/>
        <end position="575"/>
    </location>
</feature>
<accession>A0A8B7QDE6</accession>
<evidence type="ECO:0000313" key="6">
    <source>
        <dbReference type="Proteomes" id="UP000694851"/>
    </source>
</evidence>
<keyword evidence="3" id="KW-0206">Cytoskeleton</keyword>
<feature type="region of interest" description="Disordered" evidence="5">
    <location>
        <begin position="785"/>
        <end position="814"/>
    </location>
</feature>
<dbReference type="Pfam" id="PF00022">
    <property type="entry name" value="Actin"/>
    <property type="match status" value="2"/>
</dbReference>
<feature type="compositionally biased region" description="Polar residues" evidence="5">
    <location>
        <begin position="576"/>
        <end position="588"/>
    </location>
</feature>
<keyword evidence="6" id="KW-1185">Reference proteome</keyword>
<name>A0A8B7QDE6_HIPAR</name>
<feature type="compositionally biased region" description="Basic and acidic residues" evidence="5">
    <location>
        <begin position="1275"/>
        <end position="1289"/>
    </location>
</feature>
<sequence length="1315" mass="140797">MEVTKKVGGPDPLGSQGHCLARSQKLGGGLRGSQGLWINSESGYFRRGLSLSTEAITDGACDQASQAHTPEPIHQLLQDPVKVSPQCGYELTSQDALRLSSTSLIPSPIVGAQVHLVMENGTMALPLCTCDDSTSDVAQPGSRCSQFQVQVLREGKTPAKVLVGWGKGPCSPNQTAPLGIKKSRWLPCFLSVEDGSAAAQSPLLAPAAQDQGQGKCLCPAQAPPTPTKANTPALDTTPIPAAVEPYSCNPDHMTDSIAITKGLPQDNLLRKCGNQWSVPSESSKVVTSCQDKVNFHSQEEPPTPPPTPKESQDHAQELEVSRRQVLPKQPENSAEKPLVYTSRPGSPTPVSGTSGTAKSPRNSQDIYKSQPGQQPLNVCNTYSSVPFSAYQVTGHKQPPAQSPREAMQIASSSAPTCQLQDSVEDHVLVFDMATGNTSMGLLCRDPMGSRAVLVGLMPSRPPIYASENILSTRPLATPILSPDNTRSSFWSTLPVLSSPVPSSLSSGSYQEVALVPKEARLHLESRDSPGTETPIRVGMVTGPVPLGMPPEFGEGTQSHVHDPGWSKSDAEKNESGRTTWTQDASGIQDTSVIPAKKLQWVNSEQTPEPAPSTKPQETPRSLLLKDKGSDKQKEVITAHPENTWAEGTSQALLGGWPPQAEQHVLSGQLPPTGQPPSSEQYPFSRQIRLSGQTPIADRPPSTKEPLLTGQPPLARQLSLTGRSPFSQELPISKEPILSRDPPTTREPGQASILCQESESLGLPTHVGVLRVPPTPEKTCVYVNREKVGTSASPSSSTHRLSSWQPDSSHRTQEPQLSLVTFTRPGTGCQVLPMAMVGTEVQGPQSKLTAEDITDSSMVAHLGLLRGACYELVSTTDGLPIQSPVLCRHSLGPYQDMAAVVIDTGTGFTKCGLAGEDHVFSVVPSCIQLLQQPVQGQPRYAVPENQEGSYSVLNRGVVSDWDALEVLWQHLFYCRLGVQPEQLAVLVADSPISPCTNREKVAEILFERFHVPAMQTVHQALLALYAYGRTTGLVLGSGHGTSYVSPILTGDLAPCDTYRLDVAGADLSEYLAQLLLAGGHSLTKVGLVNQIKEACCYVAMDMTAEMARTQAQARVDFVLPDKQVITLGSERFCCPEALFQPSLLGLNQPGLPQLALLSISQLEAKQQEQLLANVVLDGGSTLVSGFPERLRHELGPRATVLGSPHRVVAAWIGGSIMASQDSFQSLWLSRHEYEEEGPWAIHSEILASSSARVGAEPAEGGPAPQPAPGPGCKSGAGERREMLEVREPERLQLAPRLARVPGADSARCPWSPRSPH</sequence>
<feature type="compositionally biased region" description="Polar residues" evidence="5">
    <location>
        <begin position="789"/>
        <end position="806"/>
    </location>
</feature>
<dbReference type="Gene3D" id="3.90.640.10">
    <property type="entry name" value="Actin, Chain A, domain 4"/>
    <property type="match status" value="1"/>
</dbReference>
<evidence type="ECO:0000256" key="2">
    <source>
        <dbReference type="ARBA" id="ARBA00006752"/>
    </source>
</evidence>
<dbReference type="PANTHER" id="PTHR11937">
    <property type="entry name" value="ACTIN"/>
    <property type="match status" value="1"/>
</dbReference>